<dbReference type="EMBL" id="RQGF01000028">
    <property type="protein sequence ID" value="TGL60531.1"/>
    <property type="molecule type" value="Genomic_DNA"/>
</dbReference>
<keyword evidence="1" id="KW-0732">Signal</keyword>
<comment type="caution">
    <text evidence="2">The sequence shown here is derived from an EMBL/GenBank/DDBJ whole genome shotgun (WGS) entry which is preliminary data.</text>
</comment>
<evidence type="ECO:0000313" key="2">
    <source>
        <dbReference type="EMBL" id="TGL60531.1"/>
    </source>
</evidence>
<feature type="chain" id="PRO_5020622493" description="Lipoprotein" evidence="1">
    <location>
        <begin position="20"/>
        <end position="181"/>
    </location>
</feature>
<dbReference type="RefSeq" id="WP_135649703.1">
    <property type="nucleotide sequence ID" value="NZ_RQGF01000028.1"/>
</dbReference>
<accession>A0A4R9K5Q3</accession>
<gene>
    <name evidence="2" type="ORF">EHQ64_11895</name>
</gene>
<dbReference type="PROSITE" id="PS51257">
    <property type="entry name" value="PROKAR_LIPOPROTEIN"/>
    <property type="match status" value="1"/>
</dbReference>
<sequence>MKKSLLICFILLSLGCASTQTGGSSSGSIGSGFSFSFDNPKVKVIIPEIPQIKMGPHPMAARGAHLRYMGSADLYNLSILTPTADPGMTAMDCAQSIISGVVQRFGLKQDQYAVFQGLDKKTFAVFYSIKVLEFSQMNAHLVSSAAGKYCIEVHVSKMTSSEAEAKDWNKGMPNARIIENP</sequence>
<evidence type="ECO:0008006" key="4">
    <source>
        <dbReference type="Google" id="ProtNLM"/>
    </source>
</evidence>
<reference evidence="2" key="1">
    <citation type="journal article" date="2019" name="PLoS Negl. Trop. Dis.">
        <title>Revisiting the worldwide diversity of Leptospira species in the environment.</title>
        <authorList>
            <person name="Vincent A.T."/>
            <person name="Schiettekatte O."/>
            <person name="Bourhy P."/>
            <person name="Veyrier F.J."/>
            <person name="Picardeau M."/>
        </authorList>
    </citation>
    <scope>NUCLEOTIDE SEQUENCE [LARGE SCALE GENOMIC DNA]</scope>
    <source>
        <strain evidence="2">201702455</strain>
    </source>
</reference>
<dbReference type="AlphaFoldDB" id="A0A4R9K5Q3"/>
<protein>
    <recommendedName>
        <fullName evidence="4">Lipoprotein</fullName>
    </recommendedName>
</protein>
<dbReference type="OrthoDB" id="332304at2"/>
<evidence type="ECO:0000256" key="1">
    <source>
        <dbReference type="SAM" id="SignalP"/>
    </source>
</evidence>
<dbReference type="Proteomes" id="UP000297762">
    <property type="component" value="Unassembled WGS sequence"/>
</dbReference>
<feature type="signal peptide" evidence="1">
    <location>
        <begin position="1"/>
        <end position="19"/>
    </location>
</feature>
<keyword evidence="3" id="KW-1185">Reference proteome</keyword>
<evidence type="ECO:0000313" key="3">
    <source>
        <dbReference type="Proteomes" id="UP000297762"/>
    </source>
</evidence>
<organism evidence="2 3">
    <name type="scientific">Leptospira sarikeiensis</name>
    <dbReference type="NCBI Taxonomy" id="2484943"/>
    <lineage>
        <taxon>Bacteria</taxon>
        <taxon>Pseudomonadati</taxon>
        <taxon>Spirochaetota</taxon>
        <taxon>Spirochaetia</taxon>
        <taxon>Leptospirales</taxon>
        <taxon>Leptospiraceae</taxon>
        <taxon>Leptospira</taxon>
    </lineage>
</organism>
<name>A0A4R9K5Q3_9LEPT</name>
<proteinExistence type="predicted"/>